<organism evidence="10 11">
    <name type="scientific">Sporomusa silvacetica DSM 10669</name>
    <dbReference type="NCBI Taxonomy" id="1123289"/>
    <lineage>
        <taxon>Bacteria</taxon>
        <taxon>Bacillati</taxon>
        <taxon>Bacillota</taxon>
        <taxon>Negativicutes</taxon>
        <taxon>Selenomonadales</taxon>
        <taxon>Sporomusaceae</taxon>
        <taxon>Sporomusa</taxon>
    </lineage>
</organism>
<feature type="domain" description="Macro" evidence="9">
    <location>
        <begin position="73"/>
        <end position="260"/>
    </location>
</feature>
<dbReference type="CDD" id="cd02908">
    <property type="entry name" value="Macro_OAADPr_deacetylase"/>
    <property type="match status" value="1"/>
</dbReference>
<evidence type="ECO:0000256" key="2">
    <source>
        <dbReference type="ARBA" id="ARBA00018852"/>
    </source>
</evidence>
<dbReference type="PANTHER" id="PTHR11106:SF121">
    <property type="entry name" value="ADP-RIBOSE 1''-PHOSPHATE PHOSPHATASE"/>
    <property type="match status" value="1"/>
</dbReference>
<dbReference type="Proteomes" id="UP000216752">
    <property type="component" value="Chromosome"/>
</dbReference>
<comment type="catalytic activity">
    <reaction evidence="7">
        <text>4-O-(ADP-D-ribosyl)-L-aspartyl-[protein] + H2O = L-aspartyl-[protein] + ADP-D-ribose + H(+)</text>
        <dbReference type="Rhea" id="RHEA:54428"/>
        <dbReference type="Rhea" id="RHEA-COMP:9867"/>
        <dbReference type="Rhea" id="RHEA-COMP:13832"/>
        <dbReference type="ChEBI" id="CHEBI:15377"/>
        <dbReference type="ChEBI" id="CHEBI:15378"/>
        <dbReference type="ChEBI" id="CHEBI:29961"/>
        <dbReference type="ChEBI" id="CHEBI:57967"/>
        <dbReference type="ChEBI" id="CHEBI:138102"/>
    </reaction>
    <physiologicalReaction direction="left-to-right" evidence="7">
        <dbReference type="Rhea" id="RHEA:54429"/>
    </physiologicalReaction>
</comment>
<evidence type="ECO:0000256" key="4">
    <source>
        <dbReference type="ARBA" id="ARBA00022801"/>
    </source>
</evidence>
<evidence type="ECO:0000256" key="7">
    <source>
        <dbReference type="ARBA" id="ARBA00048482"/>
    </source>
</evidence>
<keyword evidence="3" id="KW-0479">Metal-binding</keyword>
<reference evidence="10" key="1">
    <citation type="submission" date="2024-05" db="EMBL/GenBank/DDBJ databases">
        <title>Isolation and characterization of Sporomusa carbonis sp. nov., a carboxydotrophic hydrogenogen in the genus of Sporomusa isolated from a charcoal burning pile.</title>
        <authorList>
            <person name="Boeer T."/>
            <person name="Rosenbaum F."/>
            <person name="Eysell L."/>
            <person name="Mueller V."/>
            <person name="Daniel R."/>
            <person name="Poehlein A."/>
        </authorList>
    </citation>
    <scope>NUCLEOTIDE SEQUENCE [LARGE SCALE GENOMIC DNA]</scope>
    <source>
        <strain evidence="10">DSM 10669</strain>
    </source>
</reference>
<accession>A0ABZ3IFW4</accession>
<dbReference type="Pfam" id="PF01661">
    <property type="entry name" value="Macro"/>
    <property type="match status" value="1"/>
</dbReference>
<evidence type="ECO:0000256" key="8">
    <source>
        <dbReference type="ARBA" id="ARBA00093459"/>
    </source>
</evidence>
<dbReference type="SUPFAM" id="SSF52949">
    <property type="entry name" value="Macro domain-like"/>
    <property type="match status" value="1"/>
</dbReference>
<evidence type="ECO:0000256" key="1">
    <source>
        <dbReference type="ARBA" id="ARBA00001947"/>
    </source>
</evidence>
<dbReference type="GO" id="GO:0016798">
    <property type="term" value="F:hydrolase activity, acting on glycosyl bonds"/>
    <property type="evidence" value="ECO:0007669"/>
    <property type="project" value="UniProtKB-KW"/>
</dbReference>
<protein>
    <recommendedName>
        <fullName evidence="2">Protein-ADP-ribose hydrolase</fullName>
    </recommendedName>
</protein>
<proteinExistence type="inferred from homology"/>
<dbReference type="PANTHER" id="PTHR11106">
    <property type="entry name" value="GANGLIOSIDE INDUCED DIFFERENTIATION ASSOCIATED PROTEIN 2-RELATED"/>
    <property type="match status" value="1"/>
</dbReference>
<dbReference type="RefSeq" id="WP_094606120.1">
    <property type="nucleotide sequence ID" value="NZ_CP155573.1"/>
</dbReference>
<keyword evidence="4 10" id="KW-0378">Hydrolase</keyword>
<keyword evidence="6 10" id="KW-0326">Glycosidase</keyword>
<keyword evidence="5" id="KW-0862">Zinc</keyword>
<dbReference type="NCBIfam" id="NF003163">
    <property type="entry name" value="PRK04143.1"/>
    <property type="match status" value="1"/>
</dbReference>
<evidence type="ECO:0000256" key="5">
    <source>
        <dbReference type="ARBA" id="ARBA00022833"/>
    </source>
</evidence>
<gene>
    <name evidence="10" type="ORF">SPSIL_006810</name>
</gene>
<evidence type="ECO:0000259" key="9">
    <source>
        <dbReference type="PROSITE" id="PS51154"/>
    </source>
</evidence>
<evidence type="ECO:0000256" key="6">
    <source>
        <dbReference type="ARBA" id="ARBA00023295"/>
    </source>
</evidence>
<keyword evidence="11" id="KW-1185">Reference proteome</keyword>
<evidence type="ECO:0000256" key="3">
    <source>
        <dbReference type="ARBA" id="ARBA00022723"/>
    </source>
</evidence>
<name>A0ABZ3IFW4_9FIRM</name>
<sequence length="260" mass="29128">MQRSEMIGRLNEMLLKELPQYNEQAKAFMGDIDSERRLLRSLMNVRPPMTVSEEFLMLQDALLLQEREERGVVDVGALPTTANPRIVLWQGDITRLKAEAIVNAANSAMLGCFVPCHRCIDNAIHSSAGVQLRQECHELMKSQGVEETTGCAKITAGYNLPAKYVLHTVGPIINGNLTQQSCDELANCYRACLSLAAEHDLASIAFCCISTGEYHFPQQRAAEIAVQTVNDFLCTDEKIQKVVFNVFTQEDWVFYKNLLL</sequence>
<comment type="similarity">
    <text evidence="8">Belongs to the MacroD-type family. Zn-Macro subfamily.</text>
</comment>
<comment type="cofactor">
    <cofactor evidence="1">
        <name>Zn(2+)</name>
        <dbReference type="ChEBI" id="CHEBI:29105"/>
    </cofactor>
</comment>
<dbReference type="InterPro" id="IPR043472">
    <property type="entry name" value="Macro_dom-like"/>
</dbReference>
<dbReference type="SMART" id="SM00506">
    <property type="entry name" value="A1pp"/>
    <property type="match status" value="1"/>
</dbReference>
<evidence type="ECO:0000313" key="11">
    <source>
        <dbReference type="Proteomes" id="UP000216752"/>
    </source>
</evidence>
<dbReference type="PROSITE" id="PS51154">
    <property type="entry name" value="MACRO"/>
    <property type="match status" value="1"/>
</dbReference>
<dbReference type="InterPro" id="IPR002589">
    <property type="entry name" value="Macro_dom"/>
</dbReference>
<dbReference type="Gene3D" id="3.40.220.10">
    <property type="entry name" value="Leucine Aminopeptidase, subunit E, domain 1"/>
    <property type="match status" value="1"/>
</dbReference>
<dbReference type="EMBL" id="CP155573">
    <property type="protein sequence ID" value="XFO64579.1"/>
    <property type="molecule type" value="Genomic_DNA"/>
</dbReference>
<evidence type="ECO:0000313" key="10">
    <source>
        <dbReference type="EMBL" id="XFO64579.1"/>
    </source>
</evidence>